<keyword evidence="1" id="KW-1133">Transmembrane helix</keyword>
<dbReference type="EMBL" id="LR134492">
    <property type="protein sequence ID" value="VEI73543.1"/>
    <property type="molecule type" value="Genomic_DNA"/>
</dbReference>
<keyword evidence="1" id="KW-0812">Transmembrane</keyword>
<dbReference type="Proteomes" id="UP000270487">
    <property type="component" value="Chromosome"/>
</dbReference>
<gene>
    <name evidence="2" type="ORF">NCTC13193_04217</name>
</gene>
<protein>
    <submittedName>
        <fullName evidence="2">Uncharacterized protein</fullName>
    </submittedName>
</protein>
<proteinExistence type="predicted"/>
<sequence>MGVTPCYALHRLDINVHGVGGGRAVDAITAHGLGHLLFLLLFHFLFLNARDLSLEHLDLAHDQLFLLLDLFGIAIRVLQLNELLLQILDLLK</sequence>
<evidence type="ECO:0000313" key="3">
    <source>
        <dbReference type="Proteomes" id="UP000270487"/>
    </source>
</evidence>
<dbReference type="AlphaFoldDB" id="A0A3S4XHM7"/>
<accession>A0A3S4XHM7</accession>
<keyword evidence="1" id="KW-0472">Membrane</keyword>
<name>A0A3S4XHM7_SERFO</name>
<feature type="transmembrane region" description="Helical" evidence="1">
    <location>
        <begin position="28"/>
        <end position="47"/>
    </location>
</feature>
<evidence type="ECO:0000313" key="2">
    <source>
        <dbReference type="EMBL" id="VEI73543.1"/>
    </source>
</evidence>
<organism evidence="2 3">
    <name type="scientific">Serratia fonticola</name>
    <dbReference type="NCBI Taxonomy" id="47917"/>
    <lineage>
        <taxon>Bacteria</taxon>
        <taxon>Pseudomonadati</taxon>
        <taxon>Pseudomonadota</taxon>
        <taxon>Gammaproteobacteria</taxon>
        <taxon>Enterobacterales</taxon>
        <taxon>Yersiniaceae</taxon>
        <taxon>Serratia</taxon>
    </lineage>
</organism>
<reference evidence="2 3" key="1">
    <citation type="submission" date="2018-12" db="EMBL/GenBank/DDBJ databases">
        <authorList>
            <consortium name="Pathogen Informatics"/>
        </authorList>
    </citation>
    <scope>NUCLEOTIDE SEQUENCE [LARGE SCALE GENOMIC DNA]</scope>
    <source>
        <strain evidence="2 3">NCTC13193</strain>
    </source>
</reference>
<evidence type="ECO:0000256" key="1">
    <source>
        <dbReference type="SAM" id="Phobius"/>
    </source>
</evidence>